<protein>
    <submittedName>
        <fullName evidence="5">Uncharacterized protein</fullName>
    </submittedName>
</protein>
<evidence type="ECO:0000256" key="4">
    <source>
        <dbReference type="SAM" id="MobiDB-lite"/>
    </source>
</evidence>
<dbReference type="Gene3D" id="3.30.450.20">
    <property type="entry name" value="PAS domain"/>
    <property type="match status" value="1"/>
</dbReference>
<dbReference type="EMBL" id="JAQQPM010000001">
    <property type="protein sequence ID" value="KAK2066622.1"/>
    <property type="molecule type" value="Genomic_DNA"/>
</dbReference>
<keyword evidence="1" id="KW-0285">Flavoprotein</keyword>
<dbReference type="AlphaFoldDB" id="A0AAD9HXM4"/>
<evidence type="ECO:0000313" key="5">
    <source>
        <dbReference type="EMBL" id="KAK2066622.1"/>
    </source>
</evidence>
<feature type="compositionally biased region" description="Low complexity" evidence="4">
    <location>
        <begin position="304"/>
        <end position="316"/>
    </location>
</feature>
<dbReference type="Proteomes" id="UP001217918">
    <property type="component" value="Unassembled WGS sequence"/>
</dbReference>
<keyword evidence="3" id="KW-0157">Chromophore</keyword>
<evidence type="ECO:0000313" key="6">
    <source>
        <dbReference type="Proteomes" id="UP001217918"/>
    </source>
</evidence>
<evidence type="ECO:0000256" key="2">
    <source>
        <dbReference type="ARBA" id="ARBA00022643"/>
    </source>
</evidence>
<dbReference type="Gene3D" id="1.10.167.10">
    <property type="entry name" value="Regulator of G-protein Signalling 4, domain 2"/>
    <property type="match status" value="1"/>
</dbReference>
<feature type="compositionally biased region" description="Basic and acidic residues" evidence="4">
    <location>
        <begin position="250"/>
        <end position="277"/>
    </location>
</feature>
<gene>
    <name evidence="5" type="ORF">P8C59_000424</name>
</gene>
<comment type="caution">
    <text evidence="5">The sequence shown here is derived from an EMBL/GenBank/DDBJ whole genome shotgun (WGS) entry which is preliminary data.</text>
</comment>
<feature type="compositionally biased region" description="Polar residues" evidence="4">
    <location>
        <begin position="283"/>
        <end position="292"/>
    </location>
</feature>
<reference evidence="5" key="1">
    <citation type="journal article" date="2023" name="Mol. Plant Microbe Interact.">
        <title>Elucidating the Obligate Nature and Biological Capacity of an Invasive Fungal Corn Pathogen.</title>
        <authorList>
            <person name="MacCready J.S."/>
            <person name="Roggenkamp E.M."/>
            <person name="Gdanetz K."/>
            <person name="Chilvers M.I."/>
        </authorList>
    </citation>
    <scope>NUCLEOTIDE SEQUENCE</scope>
    <source>
        <strain evidence="5">PM02</strain>
    </source>
</reference>
<dbReference type="InterPro" id="IPR035965">
    <property type="entry name" value="PAS-like_dom_sf"/>
</dbReference>
<keyword evidence="2" id="KW-0288">FMN</keyword>
<keyword evidence="6" id="KW-1185">Reference proteome</keyword>
<sequence>MGTTRFKWRLASPVLVSAGTSGAKASSTERLAESFITSETPLLDLFHRDVLQLLLQQPTAGERLCRFAQTRGGRVNADFLLKIEEYCGKLDELTSVLNNAVGTFVASSTATTPLALPHELSNNIMVHSKLFARSMLPLLESLFRDARLVVEDRIFHGIYPEFVKHQVALCMKDTLIKEAIASGRDTSELILNYRKDGTAFWNFLFISPLVSQGKLRYFLGAQINVSEGMGTCYADILRILNFEPPAGEPPETKAADSADGNCKRMAADPRRRSERRFFKTFSRRSNPPSLSVTLPEAASEDRGSPLPSASPTSAPLPLTPGDPFAPAMDRVPEDVHTPYSVYFVMRYVPPADRPPGLPVTFCSAQALELLCLGPRSVDALAGLDMFAVLADLAASPTVSRTFKAAVHDRLQAGEPITTDLLINADPQAATARRAKRSGVLGLAPWNKDAAETSPTGGADALAERLILAEALASPSLMSGDRGADLVPSVSLGSRLRKMAFPDEDGGILYVRYSSAIWDPPSAS</sequence>
<dbReference type="InterPro" id="IPR044926">
    <property type="entry name" value="RGS_subdomain_2"/>
</dbReference>
<dbReference type="PANTHER" id="PTHR47429">
    <property type="entry name" value="PROTEIN TWIN LOV 1"/>
    <property type="match status" value="1"/>
</dbReference>
<proteinExistence type="predicted"/>
<evidence type="ECO:0000256" key="3">
    <source>
        <dbReference type="ARBA" id="ARBA00022991"/>
    </source>
</evidence>
<name>A0AAD9HXM4_9PEZI</name>
<organism evidence="5 6">
    <name type="scientific">Phyllachora maydis</name>
    <dbReference type="NCBI Taxonomy" id="1825666"/>
    <lineage>
        <taxon>Eukaryota</taxon>
        <taxon>Fungi</taxon>
        <taxon>Dikarya</taxon>
        <taxon>Ascomycota</taxon>
        <taxon>Pezizomycotina</taxon>
        <taxon>Sordariomycetes</taxon>
        <taxon>Sordariomycetidae</taxon>
        <taxon>Phyllachorales</taxon>
        <taxon>Phyllachoraceae</taxon>
        <taxon>Phyllachora</taxon>
    </lineage>
</organism>
<dbReference type="PANTHER" id="PTHR47429:SF2">
    <property type="entry name" value="PROTEIN TWIN LOV 1"/>
    <property type="match status" value="1"/>
</dbReference>
<feature type="region of interest" description="Disordered" evidence="4">
    <location>
        <begin position="247"/>
        <end position="330"/>
    </location>
</feature>
<accession>A0AAD9HXM4</accession>
<dbReference type="SUPFAM" id="SSF55785">
    <property type="entry name" value="PYP-like sensor domain (PAS domain)"/>
    <property type="match status" value="1"/>
</dbReference>
<dbReference type="GO" id="GO:0005634">
    <property type="term" value="C:nucleus"/>
    <property type="evidence" value="ECO:0007669"/>
    <property type="project" value="TreeGrafter"/>
</dbReference>
<evidence type="ECO:0000256" key="1">
    <source>
        <dbReference type="ARBA" id="ARBA00022630"/>
    </source>
</evidence>